<gene>
    <name evidence="2" type="ORF">H8B19_03960</name>
</gene>
<protein>
    <submittedName>
        <fullName evidence="2">Uncharacterized protein</fullName>
    </submittedName>
</protein>
<reference evidence="2" key="1">
    <citation type="journal article" date="2018" name="Int. J. Syst. Evol. Microbiol.">
        <title>Neptunicella marina gen. nov., sp. nov., isolated from surface seawater.</title>
        <authorList>
            <person name="Liu X."/>
            <person name="Lai Q."/>
            <person name="Du Y."/>
            <person name="Zhang X."/>
            <person name="Liu Z."/>
            <person name="Sun F."/>
            <person name="Shao Z."/>
        </authorList>
    </citation>
    <scope>NUCLEOTIDE SEQUENCE</scope>
    <source>
        <strain evidence="2">S27-2</strain>
    </source>
</reference>
<evidence type="ECO:0000256" key="1">
    <source>
        <dbReference type="SAM" id="Phobius"/>
    </source>
</evidence>
<accession>A0A8J6IRD0</accession>
<feature type="transmembrane region" description="Helical" evidence="1">
    <location>
        <begin position="280"/>
        <end position="308"/>
    </location>
</feature>
<feature type="transmembrane region" description="Helical" evidence="1">
    <location>
        <begin position="97"/>
        <end position="119"/>
    </location>
</feature>
<proteinExistence type="predicted"/>
<dbReference type="RefSeq" id="WP_186505480.1">
    <property type="nucleotide sequence ID" value="NZ_JACNEP010000002.1"/>
</dbReference>
<sequence>MTTLNALLKKIETPHYSVYGALLSCFYLPFVFLKDKYQQDTVQNVLFKRDFKLSRLFQYSYLGHKFYACLGFKYYFFCYLVLLVSASYIVATQQQFGWLSSCALVLALCVNTVSLYCVFYKSNYNTLGMVLILPVFYLLSIQAYWFACILATIAIIASFSSGIFMLALIGLQVLTKDVYALISSLGIGCVLVWKIAPLLIGEEQKGHLSRILAIIGAVGESKYHRNKAVWSAQFYYWISLNLLFIITYLIHCSVVNYLVFTPLGVSLLNSKIRFADIQHFWMFAIGVYAGILIQDFNSWSLLLFLAIANLPPRFFGDNKFTEMSDCLPVLQVQDFAVFRAVEQFLKSVPENATVFHAHRDPQGMYNRIFQGQKEIVDVIFYAGMQHNVAVYPNYWAVLIDCKQGDLDYFYKDSAELFARLTTFNAEYMIISSVDREHLKDASFLNNRLAILDFKQVDFDACSAIKHRLNELELYKVAL</sequence>
<dbReference type="EMBL" id="JACNEP010000002">
    <property type="protein sequence ID" value="MBC3765019.1"/>
    <property type="molecule type" value="Genomic_DNA"/>
</dbReference>
<keyword evidence="1" id="KW-0812">Transmembrane</keyword>
<evidence type="ECO:0000313" key="2">
    <source>
        <dbReference type="EMBL" id="MBC3765019.1"/>
    </source>
</evidence>
<dbReference type="AlphaFoldDB" id="A0A8J6IRD0"/>
<feature type="transmembrane region" description="Helical" evidence="1">
    <location>
        <begin position="178"/>
        <end position="200"/>
    </location>
</feature>
<reference evidence="2" key="2">
    <citation type="submission" date="2020-08" db="EMBL/GenBank/DDBJ databases">
        <authorList>
            <person name="Lai Q."/>
        </authorList>
    </citation>
    <scope>NUCLEOTIDE SEQUENCE</scope>
    <source>
        <strain evidence="2">S27-2</strain>
    </source>
</reference>
<dbReference type="Proteomes" id="UP000601768">
    <property type="component" value="Unassembled WGS sequence"/>
</dbReference>
<name>A0A8J6IRD0_9ALTE</name>
<feature type="transmembrane region" description="Helical" evidence="1">
    <location>
        <begin position="126"/>
        <end position="145"/>
    </location>
</feature>
<keyword evidence="3" id="KW-1185">Reference proteome</keyword>
<feature type="transmembrane region" description="Helical" evidence="1">
    <location>
        <begin position="74"/>
        <end position="91"/>
    </location>
</feature>
<feature type="transmembrane region" description="Helical" evidence="1">
    <location>
        <begin position="234"/>
        <end position="259"/>
    </location>
</feature>
<organism evidence="2 3">
    <name type="scientific">Neptunicella marina</name>
    <dbReference type="NCBI Taxonomy" id="2125989"/>
    <lineage>
        <taxon>Bacteria</taxon>
        <taxon>Pseudomonadati</taxon>
        <taxon>Pseudomonadota</taxon>
        <taxon>Gammaproteobacteria</taxon>
        <taxon>Alteromonadales</taxon>
        <taxon>Alteromonadaceae</taxon>
        <taxon>Neptunicella</taxon>
    </lineage>
</organism>
<feature type="transmembrane region" description="Helical" evidence="1">
    <location>
        <begin position="16"/>
        <end position="33"/>
    </location>
</feature>
<keyword evidence="1" id="KW-0472">Membrane</keyword>
<evidence type="ECO:0000313" key="3">
    <source>
        <dbReference type="Proteomes" id="UP000601768"/>
    </source>
</evidence>
<keyword evidence="1" id="KW-1133">Transmembrane helix</keyword>
<comment type="caution">
    <text evidence="2">The sequence shown here is derived from an EMBL/GenBank/DDBJ whole genome shotgun (WGS) entry which is preliminary data.</text>
</comment>
<feature type="transmembrane region" description="Helical" evidence="1">
    <location>
        <begin position="151"/>
        <end position="171"/>
    </location>
</feature>